<dbReference type="Proteomes" id="UP000095286">
    <property type="component" value="Unplaced"/>
</dbReference>
<protein>
    <submittedName>
        <fullName evidence="2">MFS domain-containing protein</fullName>
    </submittedName>
</protein>
<dbReference type="WBParaSite" id="RSKR_0000988900.1">
    <property type="protein sequence ID" value="RSKR_0000988900.1"/>
    <property type="gene ID" value="RSKR_0000988900"/>
</dbReference>
<reference evidence="2" key="1">
    <citation type="submission" date="2016-11" db="UniProtKB">
        <authorList>
            <consortium name="WormBaseParasite"/>
        </authorList>
    </citation>
    <scope>IDENTIFICATION</scope>
    <source>
        <strain evidence="2">KR3021</strain>
    </source>
</reference>
<evidence type="ECO:0000313" key="2">
    <source>
        <dbReference type="WBParaSite" id="RSKR_0000988900.1"/>
    </source>
</evidence>
<organism evidence="1 2">
    <name type="scientific">Rhabditophanes sp. KR3021</name>
    <dbReference type="NCBI Taxonomy" id="114890"/>
    <lineage>
        <taxon>Eukaryota</taxon>
        <taxon>Metazoa</taxon>
        <taxon>Ecdysozoa</taxon>
        <taxon>Nematoda</taxon>
        <taxon>Chromadorea</taxon>
        <taxon>Rhabditida</taxon>
        <taxon>Tylenchina</taxon>
        <taxon>Panagrolaimomorpha</taxon>
        <taxon>Strongyloidoidea</taxon>
        <taxon>Alloionematidae</taxon>
        <taxon>Rhabditophanes</taxon>
    </lineage>
</organism>
<name>A0AC35UBD2_9BILA</name>
<evidence type="ECO:0000313" key="1">
    <source>
        <dbReference type="Proteomes" id="UP000095286"/>
    </source>
</evidence>
<proteinExistence type="predicted"/>
<sequence length="586" mass="65664">MYHLENHGKIIDDKGGYMKLPQVCDLNSQNNEVGTMYLNNNNVTLQATPLPATANNKANALVISITDKRNSLMARDCSLNSEPDLYGKRTRRLSTKEFYVFYGHRWYVLIVVCLLALSNATLWLSYTNISKFTIPFYCNLSSEEVNKPSYCDIGVWSSQIFQIVGILTGVLGMFITDKYGIKVSCILGCTFNALGALLRVISAMPVLSLGSRLPVLYFGQTMAAMSQCFFLCLSPKVAEYWFGDHQRAFANSLSFSANPIGVAFGTLLPNFVVNDAIVGSNQNDYQLLTLNLILFVIAFITVVLSFFVQNKPATAPSPSAFLDHSTEFLAGLKILFRCKMLYVQLFTFGIAFAIQWSLPVFAELMLDEIGYKKIPPYLVVLGAITGTIGSIVGGSYIDRTKNFKEFILNSYIAICVITFSLNFHIRQPFFSNEQTLSSHIWIGILVAALGYFTIPIFPIGLELCVETTYPSPEASSSGILVITGQFFLFIIMYVMQQLQGTTWLYGDSMEFETNAKIIDLNDDVCRQKLFKSNYLLSIDFWCAISLFGVIFTAIFLKPRYLRLEYELEEGIKNAAGKKREQASKEK</sequence>
<accession>A0AC35UBD2</accession>